<dbReference type="InterPro" id="IPR036770">
    <property type="entry name" value="Ankyrin_rpt-contain_sf"/>
</dbReference>
<dbReference type="SUPFAM" id="SSF140860">
    <property type="entry name" value="Pseudo ankyrin repeat-like"/>
    <property type="match status" value="1"/>
</dbReference>
<reference evidence="1" key="3">
    <citation type="submission" date="2015-02" db="UniProtKB">
        <authorList>
            <consortium name="EnsemblProtists"/>
        </authorList>
    </citation>
    <scope>IDENTIFICATION</scope>
    <source>
        <strain evidence="1">DAOM BR144</strain>
    </source>
</reference>
<dbReference type="PANTHER" id="PTHR46586:SF3">
    <property type="entry name" value="ANKYRIN REPEAT-CONTAINING PROTEIN"/>
    <property type="match status" value="1"/>
</dbReference>
<dbReference type="PANTHER" id="PTHR46586">
    <property type="entry name" value="ANKYRIN REPEAT-CONTAINING PROTEIN"/>
    <property type="match status" value="1"/>
</dbReference>
<dbReference type="Pfam" id="PF13637">
    <property type="entry name" value="Ank_4"/>
    <property type="match status" value="1"/>
</dbReference>
<dbReference type="InterPro" id="IPR002110">
    <property type="entry name" value="Ankyrin_rpt"/>
</dbReference>
<keyword evidence="2" id="KW-1185">Reference proteome</keyword>
<dbReference type="AlphaFoldDB" id="K3W5I9"/>
<dbReference type="EMBL" id="GL376636">
    <property type="status" value="NOT_ANNOTATED_CDS"/>
    <property type="molecule type" value="Genomic_DNA"/>
</dbReference>
<dbReference type="InParanoid" id="K3W5I9"/>
<dbReference type="InterPro" id="IPR052050">
    <property type="entry name" value="SecEffector_AnkRepeat"/>
</dbReference>
<accession>K3W5I9</accession>
<protein>
    <recommendedName>
        <fullName evidence="3">Ankyrin repeat-containing domain</fullName>
    </recommendedName>
</protein>
<evidence type="ECO:0008006" key="3">
    <source>
        <dbReference type="Google" id="ProtNLM"/>
    </source>
</evidence>
<organism evidence="1 2">
    <name type="scientific">Globisporangium ultimum (strain ATCC 200006 / CBS 805.95 / DAOM BR144)</name>
    <name type="common">Pythium ultimum</name>
    <dbReference type="NCBI Taxonomy" id="431595"/>
    <lineage>
        <taxon>Eukaryota</taxon>
        <taxon>Sar</taxon>
        <taxon>Stramenopiles</taxon>
        <taxon>Oomycota</taxon>
        <taxon>Peronosporomycetes</taxon>
        <taxon>Pythiales</taxon>
        <taxon>Pythiaceae</taxon>
        <taxon>Globisporangium</taxon>
    </lineage>
</organism>
<dbReference type="VEuPathDB" id="FungiDB:PYU1_G000230"/>
<dbReference type="Gene3D" id="1.25.40.20">
    <property type="entry name" value="Ankyrin repeat-containing domain"/>
    <property type="match status" value="1"/>
</dbReference>
<reference evidence="2" key="2">
    <citation type="submission" date="2010-04" db="EMBL/GenBank/DDBJ databases">
        <authorList>
            <person name="Buell R."/>
            <person name="Hamilton J."/>
            <person name="Hostetler J."/>
        </authorList>
    </citation>
    <scope>NUCLEOTIDE SEQUENCE [LARGE SCALE GENOMIC DNA]</scope>
    <source>
        <strain evidence="2">DAOM:BR144</strain>
    </source>
</reference>
<evidence type="ECO:0000313" key="1">
    <source>
        <dbReference type="EnsemblProtists" id="PYU1_T000230"/>
    </source>
</evidence>
<dbReference type="EnsemblProtists" id="PYU1_T000230">
    <property type="protein sequence ID" value="PYU1_T000230"/>
    <property type="gene ID" value="PYU1_G000230"/>
</dbReference>
<proteinExistence type="predicted"/>
<sequence length="173" mass="19868">MQWIVLLKQDICLHMMKWLHEVCASGTSVVAMDNVEMGICRSGSMTAQTSIPPVLKCGDEFSSKGKSSRNWATASCEPKRGMHLPAMEYATENGHLDVMRWLHSHRNEGCTRDAIDNVAENGHFHVAKWFYEHHNKGCFTRTMDDAAWRGRLDVAKWLHKYRSKGYTLQPWMI</sequence>
<name>K3W5I9_GLOUD</name>
<dbReference type="Proteomes" id="UP000019132">
    <property type="component" value="Unassembled WGS sequence"/>
</dbReference>
<reference evidence="2" key="1">
    <citation type="journal article" date="2010" name="Genome Biol.">
        <title>Genome sequence of the necrotrophic plant pathogen Pythium ultimum reveals original pathogenicity mechanisms and effector repertoire.</title>
        <authorList>
            <person name="Levesque C.A."/>
            <person name="Brouwer H."/>
            <person name="Cano L."/>
            <person name="Hamilton J.P."/>
            <person name="Holt C."/>
            <person name="Huitema E."/>
            <person name="Raffaele S."/>
            <person name="Robideau G.P."/>
            <person name="Thines M."/>
            <person name="Win J."/>
            <person name="Zerillo M.M."/>
            <person name="Beakes G.W."/>
            <person name="Boore J.L."/>
            <person name="Busam D."/>
            <person name="Dumas B."/>
            <person name="Ferriera S."/>
            <person name="Fuerstenberg S.I."/>
            <person name="Gachon C.M."/>
            <person name="Gaulin E."/>
            <person name="Govers F."/>
            <person name="Grenville-Briggs L."/>
            <person name="Horner N."/>
            <person name="Hostetler J."/>
            <person name="Jiang R.H."/>
            <person name="Johnson J."/>
            <person name="Krajaejun T."/>
            <person name="Lin H."/>
            <person name="Meijer H.J."/>
            <person name="Moore B."/>
            <person name="Morris P."/>
            <person name="Phuntmart V."/>
            <person name="Puiu D."/>
            <person name="Shetty J."/>
            <person name="Stajich J.E."/>
            <person name="Tripathy S."/>
            <person name="Wawra S."/>
            <person name="van West P."/>
            <person name="Whitty B.R."/>
            <person name="Coutinho P.M."/>
            <person name="Henrissat B."/>
            <person name="Martin F."/>
            <person name="Thomas P.D."/>
            <person name="Tyler B.M."/>
            <person name="De Vries R.P."/>
            <person name="Kamoun S."/>
            <person name="Yandell M."/>
            <person name="Tisserat N."/>
            <person name="Buell C.R."/>
        </authorList>
    </citation>
    <scope>NUCLEOTIDE SEQUENCE</scope>
    <source>
        <strain evidence="2">DAOM:BR144</strain>
    </source>
</reference>
<dbReference type="HOGENOM" id="CLU_1550643_0_0_1"/>
<evidence type="ECO:0000313" key="2">
    <source>
        <dbReference type="Proteomes" id="UP000019132"/>
    </source>
</evidence>